<dbReference type="SMART" id="SM00729">
    <property type="entry name" value="Elp3"/>
    <property type="match status" value="1"/>
</dbReference>
<organism evidence="12 13">
    <name type="scientific">Roseofilum reptotaenium AO1-A</name>
    <dbReference type="NCBI Taxonomy" id="1925591"/>
    <lineage>
        <taxon>Bacteria</taxon>
        <taxon>Bacillati</taxon>
        <taxon>Cyanobacteriota</taxon>
        <taxon>Cyanophyceae</taxon>
        <taxon>Desertifilales</taxon>
        <taxon>Desertifilaceae</taxon>
        <taxon>Roseofilum</taxon>
    </lineage>
</organism>
<dbReference type="SFLD" id="SFLDS00029">
    <property type="entry name" value="Radical_SAM"/>
    <property type="match status" value="1"/>
</dbReference>
<dbReference type="PANTHER" id="PTHR43076:SF15">
    <property type="entry name" value="7,8-DIDEMETHYL-8-HYDROXY-5-DEAZARIBOFLAVIN SYNTHASE"/>
    <property type="match status" value="1"/>
</dbReference>
<dbReference type="GO" id="GO:0005506">
    <property type="term" value="F:iron ion binding"/>
    <property type="evidence" value="ECO:0007669"/>
    <property type="project" value="UniProtKB-UniRule"/>
</dbReference>
<evidence type="ECO:0000256" key="4">
    <source>
        <dbReference type="ARBA" id="ARBA00022691"/>
    </source>
</evidence>
<dbReference type="InterPro" id="IPR058240">
    <property type="entry name" value="rSAM_sf"/>
</dbReference>
<dbReference type="SFLD" id="SFLDG01064">
    <property type="entry name" value="F420__menaquinone_cofactor_bio"/>
    <property type="match status" value="1"/>
</dbReference>
<comment type="catalytic activity">
    <reaction evidence="9 10">
        <text>5-amino-5-(4-hydroxybenzyl)-6-(D-ribitylimino)-5,6-dihydrouracil + S-adenosyl-L-methionine = 7,8-didemethyl-8-hydroxy-5-deazariboflavin + 5'-deoxyadenosine + L-methionine + NH4(+) + H(+)</text>
        <dbReference type="Rhea" id="RHEA:55204"/>
        <dbReference type="ChEBI" id="CHEBI:15378"/>
        <dbReference type="ChEBI" id="CHEBI:17319"/>
        <dbReference type="ChEBI" id="CHEBI:28938"/>
        <dbReference type="ChEBI" id="CHEBI:57844"/>
        <dbReference type="ChEBI" id="CHEBI:59789"/>
        <dbReference type="ChEBI" id="CHEBI:59904"/>
        <dbReference type="ChEBI" id="CHEBI:85936"/>
        <dbReference type="EC" id="4.3.1.32"/>
    </reaction>
</comment>
<keyword evidence="4 10" id="KW-0949">S-adenosyl-L-methionine</keyword>
<keyword evidence="6 10" id="KW-0408">Iron</keyword>
<dbReference type="InterPro" id="IPR006638">
    <property type="entry name" value="Elp3/MiaA/NifB-like_rSAM"/>
</dbReference>
<feature type="binding site" evidence="10">
    <location>
        <position position="23"/>
    </location>
    <ligand>
        <name>[4Fe-4S] cluster</name>
        <dbReference type="ChEBI" id="CHEBI:49883"/>
        <note>4Fe-4S-S-AdoMet</note>
    </ligand>
</feature>
<comment type="subunit">
    <text evidence="10">The FO synthase complex consists of two subunits, CofG and CofH.</text>
</comment>
<feature type="binding site" evidence="10">
    <location>
        <position position="26"/>
    </location>
    <ligand>
        <name>[4Fe-4S] cluster</name>
        <dbReference type="ChEBI" id="CHEBI:49883"/>
        <note>4Fe-4S-S-AdoMet</note>
    </ligand>
</feature>
<dbReference type="Pfam" id="PF04055">
    <property type="entry name" value="Radical_SAM"/>
    <property type="match status" value="1"/>
</dbReference>
<dbReference type="GO" id="GO:0016765">
    <property type="term" value="F:transferase activity, transferring alkyl or aryl (other than methyl) groups"/>
    <property type="evidence" value="ECO:0007669"/>
    <property type="project" value="InterPro"/>
</dbReference>
<evidence type="ECO:0000256" key="7">
    <source>
        <dbReference type="ARBA" id="ARBA00023014"/>
    </source>
</evidence>
<feature type="domain" description="Radical SAM core" evidence="11">
    <location>
        <begin position="5"/>
        <end position="236"/>
    </location>
</feature>
<evidence type="ECO:0000256" key="2">
    <source>
        <dbReference type="ARBA" id="ARBA00012126"/>
    </source>
</evidence>
<dbReference type="Proteomes" id="UP000183940">
    <property type="component" value="Unassembled WGS sequence"/>
</dbReference>
<evidence type="ECO:0000256" key="8">
    <source>
        <dbReference type="ARBA" id="ARBA00023239"/>
    </source>
</evidence>
<sequence length="320" mass="35631">MYREVTYSPAYTLVPTYECFNQCSYCNFRVSPGDDAWLSSIQAHERLQALQGKGICEILILSGEVHPASSRRGAWLERIYALAELALSYGFLPHTNVGPLSFEEMACLKEVNVSMGLMVEQVSGGLLETVHAHAPSKEPGLRLEQLRWAGELGIPFTTGILVGIGETEADRVRSLEAIAEIHQTYYHIQEAILQPYSPGDQQTSTLPGFDLTELPPLVALARRLLPSEITLQIPPNLVYYPNLLLSCLEAGATDLGGLGPKDEVNPDYPHPSAEHLQQFLEPYGWHLQARLPVYSQFDSWLSPRLNSAVGQWREKFSVRV</sequence>
<dbReference type="AlphaFoldDB" id="A0A1L9QTS1"/>
<feature type="binding site" evidence="10">
    <location>
        <position position="19"/>
    </location>
    <ligand>
        <name>[4Fe-4S] cluster</name>
        <dbReference type="ChEBI" id="CHEBI:49883"/>
        <note>4Fe-4S-S-AdoMet</note>
    </ligand>
</feature>
<dbReference type="InterPro" id="IPR013785">
    <property type="entry name" value="Aldolase_TIM"/>
</dbReference>
<dbReference type="HAMAP" id="MF_01611">
    <property type="entry name" value="FO_synth_sub1"/>
    <property type="match status" value="1"/>
</dbReference>
<dbReference type="SUPFAM" id="SSF102114">
    <property type="entry name" value="Radical SAM enzymes"/>
    <property type="match status" value="1"/>
</dbReference>
<comment type="cofactor">
    <cofactor evidence="10">
        <name>[4Fe-4S] cluster</name>
        <dbReference type="ChEBI" id="CHEBI:49883"/>
    </cofactor>
    <text evidence="10">Binds 1 [4Fe-4S] cluster. The cluster is coordinated with 3 cysteines and an exchangeable S-adenosyl-L-methionine.</text>
</comment>
<dbReference type="PROSITE" id="PS51918">
    <property type="entry name" value="RADICAL_SAM"/>
    <property type="match status" value="1"/>
</dbReference>
<dbReference type="CDD" id="cd01335">
    <property type="entry name" value="Radical_SAM"/>
    <property type="match status" value="1"/>
</dbReference>
<comment type="function">
    <text evidence="10">Catalyzes the radical-mediated synthesis of 7,8-didemethyl-8-hydroxy-5-deazariboflavin (FO) from 5-amino-5-(4-hydroxybenzyl)-6-(D-ribitylimino)-5,6-dihydrouracil.</text>
</comment>
<dbReference type="EMBL" id="MLAW01000011">
    <property type="protein sequence ID" value="OJJ26049.1"/>
    <property type="molecule type" value="Genomic_DNA"/>
</dbReference>
<reference evidence="12" key="1">
    <citation type="submission" date="2016-10" db="EMBL/GenBank/DDBJ databases">
        <title>CRISPR-Cas defence system in Roseofilum reptotaenium: evidence of a bacteriophage-cyanobacterium arms race in the coral black band disease.</title>
        <authorList>
            <person name="Buerger P."/>
            <person name="Wood-Charlson E.M."/>
            <person name="Weynberg K.D."/>
            <person name="Willis B."/>
            <person name="Van Oppen M.J."/>
        </authorList>
    </citation>
    <scope>NUCLEOTIDE SEQUENCE [LARGE SCALE GENOMIC DNA]</scope>
    <source>
        <strain evidence="12">AO1-A</strain>
    </source>
</reference>
<dbReference type="GO" id="GO:0051539">
    <property type="term" value="F:4 iron, 4 sulfur cluster binding"/>
    <property type="evidence" value="ECO:0007669"/>
    <property type="project" value="UniProtKB-KW"/>
</dbReference>
<accession>A0A1L9QTS1</accession>
<evidence type="ECO:0000256" key="5">
    <source>
        <dbReference type="ARBA" id="ARBA00022723"/>
    </source>
</evidence>
<protein>
    <recommendedName>
        <fullName evidence="2 10">7,8-didemethyl-8-hydroxy-5-deazariboflavin synthase</fullName>
        <ecNumber evidence="2 10">4.3.1.32</ecNumber>
    </recommendedName>
    <alternativeName>
        <fullName evidence="10">FO synthase subunit 1</fullName>
    </alternativeName>
</protein>
<dbReference type="UniPathway" id="UPA00072"/>
<dbReference type="InterPro" id="IPR019939">
    <property type="entry name" value="CofG_family"/>
</dbReference>
<evidence type="ECO:0000313" key="13">
    <source>
        <dbReference type="Proteomes" id="UP000183940"/>
    </source>
</evidence>
<evidence type="ECO:0000259" key="11">
    <source>
        <dbReference type="PROSITE" id="PS51918"/>
    </source>
</evidence>
<proteinExistence type="inferred from homology"/>
<evidence type="ECO:0000313" key="12">
    <source>
        <dbReference type="EMBL" id="OJJ26049.1"/>
    </source>
</evidence>
<evidence type="ECO:0000256" key="10">
    <source>
        <dbReference type="HAMAP-Rule" id="MF_01611"/>
    </source>
</evidence>
<comment type="caution">
    <text evidence="12">The sequence shown here is derived from an EMBL/GenBank/DDBJ whole genome shotgun (WGS) entry which is preliminary data.</text>
</comment>
<dbReference type="InterPro" id="IPR034405">
    <property type="entry name" value="F420"/>
</dbReference>
<dbReference type="EC" id="4.3.1.32" evidence="2 10"/>
<keyword evidence="8 10" id="KW-0456">Lyase</keyword>
<dbReference type="GO" id="GO:0044689">
    <property type="term" value="F:7,8-didemethyl-8-hydroxy-5-deazariboflavin synthase activity"/>
    <property type="evidence" value="ECO:0007669"/>
    <property type="project" value="UniProtKB-EC"/>
</dbReference>
<dbReference type="Gene3D" id="3.20.20.70">
    <property type="entry name" value="Aldolase class I"/>
    <property type="match status" value="1"/>
</dbReference>
<keyword evidence="7 10" id="KW-0411">Iron-sulfur</keyword>
<evidence type="ECO:0000256" key="9">
    <source>
        <dbReference type="ARBA" id="ARBA00048974"/>
    </source>
</evidence>
<dbReference type="SFLD" id="SFLDG01388">
    <property type="entry name" value="7_8-didemethyl-8-hydroxy-5-dea"/>
    <property type="match status" value="1"/>
</dbReference>
<dbReference type="PANTHER" id="PTHR43076">
    <property type="entry name" value="FO SYNTHASE (COFH)"/>
    <property type="match status" value="1"/>
</dbReference>
<name>A0A1L9QTS1_9CYAN</name>
<dbReference type="InterPro" id="IPR007197">
    <property type="entry name" value="rSAM"/>
</dbReference>
<evidence type="ECO:0000256" key="6">
    <source>
        <dbReference type="ARBA" id="ARBA00023004"/>
    </source>
</evidence>
<evidence type="ECO:0000256" key="1">
    <source>
        <dbReference type="ARBA" id="ARBA00004712"/>
    </source>
</evidence>
<dbReference type="SFLD" id="SFLDF00294">
    <property type="entry name" value="7_8-didemethyl-8-hydroxy-5-dea"/>
    <property type="match status" value="1"/>
</dbReference>
<dbReference type="NCBIfam" id="NF004884">
    <property type="entry name" value="PRK06245.1"/>
    <property type="match status" value="1"/>
</dbReference>
<gene>
    <name evidence="10" type="primary">cofG</name>
    <name evidence="12" type="ORF">BI308_08825</name>
</gene>
<keyword evidence="5 10" id="KW-0479">Metal-binding</keyword>
<keyword evidence="13" id="KW-1185">Reference proteome</keyword>
<comment type="similarity">
    <text evidence="10">Belongs to the radical SAM superfamily. CofG family.</text>
</comment>
<dbReference type="NCBIfam" id="TIGR03550">
    <property type="entry name" value="F420_cofG"/>
    <property type="match status" value="1"/>
</dbReference>
<keyword evidence="3 10" id="KW-0004">4Fe-4S</keyword>
<comment type="pathway">
    <text evidence="1 10">Cofactor biosynthesis; coenzyme F0 biosynthesis.</text>
</comment>
<dbReference type="STRING" id="1925591.BI308_08825"/>
<evidence type="ECO:0000256" key="3">
    <source>
        <dbReference type="ARBA" id="ARBA00022485"/>
    </source>
</evidence>